<reference evidence="7 8" key="1">
    <citation type="submission" date="2013-03" db="EMBL/GenBank/DDBJ databases">
        <title>The Genome Sequence of Exophiala aquamarina CBS 119918.</title>
        <authorList>
            <consortium name="The Broad Institute Genomics Platform"/>
            <person name="Cuomo C."/>
            <person name="de Hoog S."/>
            <person name="Gorbushina A."/>
            <person name="Walker B."/>
            <person name="Young S.K."/>
            <person name="Zeng Q."/>
            <person name="Gargeya S."/>
            <person name="Fitzgerald M."/>
            <person name="Haas B."/>
            <person name="Abouelleil A."/>
            <person name="Allen A.W."/>
            <person name="Alvarado L."/>
            <person name="Arachchi H.M."/>
            <person name="Berlin A.M."/>
            <person name="Chapman S.B."/>
            <person name="Gainer-Dewar J."/>
            <person name="Goldberg J."/>
            <person name="Griggs A."/>
            <person name="Gujja S."/>
            <person name="Hansen M."/>
            <person name="Howarth C."/>
            <person name="Imamovic A."/>
            <person name="Ireland A."/>
            <person name="Larimer J."/>
            <person name="McCowan C."/>
            <person name="Murphy C."/>
            <person name="Pearson M."/>
            <person name="Poon T.W."/>
            <person name="Priest M."/>
            <person name="Roberts A."/>
            <person name="Saif S."/>
            <person name="Shea T."/>
            <person name="Sisk P."/>
            <person name="Sykes S."/>
            <person name="Wortman J."/>
            <person name="Nusbaum C."/>
            <person name="Birren B."/>
        </authorList>
    </citation>
    <scope>NUCLEOTIDE SEQUENCE [LARGE SCALE GENOMIC DNA]</scope>
    <source>
        <strain evidence="7 8">CBS 119918</strain>
    </source>
</reference>
<dbReference type="PANTHER" id="PTHR43128:SF16">
    <property type="entry name" value="L-LACTATE DEHYDROGENASE"/>
    <property type="match status" value="1"/>
</dbReference>
<dbReference type="Pfam" id="PF02866">
    <property type="entry name" value="Ldh_1_C"/>
    <property type="match status" value="1"/>
</dbReference>
<dbReference type="Gene3D" id="3.40.50.720">
    <property type="entry name" value="NAD(P)-binding Rossmann-like Domain"/>
    <property type="match status" value="1"/>
</dbReference>
<dbReference type="InterPro" id="IPR001557">
    <property type="entry name" value="L-lactate/malate_DH"/>
</dbReference>
<evidence type="ECO:0000256" key="2">
    <source>
        <dbReference type="ARBA" id="ARBA00023027"/>
    </source>
</evidence>
<evidence type="ECO:0000259" key="6">
    <source>
        <dbReference type="Pfam" id="PF02866"/>
    </source>
</evidence>
<comment type="caution">
    <text evidence="7">The sequence shown here is derived from an EMBL/GenBank/DDBJ whole genome shotgun (WGS) entry which is preliminary data.</text>
</comment>
<evidence type="ECO:0000313" key="7">
    <source>
        <dbReference type="EMBL" id="KEF54259.1"/>
    </source>
</evidence>
<dbReference type="InterPro" id="IPR001236">
    <property type="entry name" value="Lactate/malate_DH_N"/>
</dbReference>
<protein>
    <submittedName>
        <fullName evidence="7">Uncharacterized protein</fullName>
    </submittedName>
</protein>
<dbReference type="GeneID" id="25284334"/>
<keyword evidence="1 4" id="KW-0560">Oxidoreductase</keyword>
<dbReference type="PANTHER" id="PTHR43128">
    <property type="entry name" value="L-2-HYDROXYCARBOXYLATE DEHYDROGENASE (NAD(P)(+))"/>
    <property type="match status" value="1"/>
</dbReference>
<dbReference type="Pfam" id="PF00056">
    <property type="entry name" value="Ldh_1_N"/>
    <property type="match status" value="1"/>
</dbReference>
<dbReference type="InterPro" id="IPR036291">
    <property type="entry name" value="NAD(P)-bd_dom_sf"/>
</dbReference>
<gene>
    <name evidence="7" type="ORF">A1O9_09425</name>
</gene>
<sequence>MSGNSSATRIAIIGTGNVGSAIVYALLHRSMNSELLLVDINPSKRDAQICDLRDAACAEGSTTQIRSGTLRDAGSCDIVIIAAGVKKKKGETKVQRLERTNAILQNIIGGLRPFLLPSTIILVVSNPVDVLTTLAYKLAGLPSSQVIGLGTYLDTVRLRRIMGEDLRIFPDCIQANMLGTQDDGPEAEVLAWSTAEVSGVPIAESSLAITGSEWTARLHQEGSDMAHLKGAPVFNIASSVACIVSAIIFDNKPQAGFPGPRFPLGPMPISHYQESLRCSISLPAVLGRSGVTKTVAVEFDDSERKNMVKAGSVVSEIVERLLGDGTEGADE</sequence>
<dbReference type="InterPro" id="IPR022383">
    <property type="entry name" value="Lactate/malate_DH_C"/>
</dbReference>
<dbReference type="PRINTS" id="PR00086">
    <property type="entry name" value="LLDHDRGNASE"/>
</dbReference>
<evidence type="ECO:0000259" key="5">
    <source>
        <dbReference type="Pfam" id="PF00056"/>
    </source>
</evidence>
<evidence type="ECO:0000256" key="1">
    <source>
        <dbReference type="ARBA" id="ARBA00023002"/>
    </source>
</evidence>
<proteinExistence type="inferred from homology"/>
<dbReference type="GO" id="GO:0004459">
    <property type="term" value="F:L-lactate dehydrogenase (NAD+) activity"/>
    <property type="evidence" value="ECO:0007669"/>
    <property type="project" value="TreeGrafter"/>
</dbReference>
<feature type="domain" description="Lactate/malate dehydrogenase N-terminal" evidence="5">
    <location>
        <begin position="9"/>
        <end position="148"/>
    </location>
</feature>
<keyword evidence="2 3" id="KW-0520">NAD</keyword>
<name>A0A072P2E3_9EURO</name>
<evidence type="ECO:0000313" key="8">
    <source>
        <dbReference type="Proteomes" id="UP000027920"/>
    </source>
</evidence>
<comment type="similarity">
    <text evidence="4">Belongs to the LDH/MDH superfamily.</text>
</comment>
<dbReference type="Proteomes" id="UP000027920">
    <property type="component" value="Unassembled WGS sequence"/>
</dbReference>
<feature type="binding site" evidence="3">
    <location>
        <begin position="124"/>
        <end position="126"/>
    </location>
    <ligand>
        <name>NAD(+)</name>
        <dbReference type="ChEBI" id="CHEBI:57540"/>
    </ligand>
</feature>
<dbReference type="HOGENOM" id="CLU_045401_1_2_1"/>
<dbReference type="STRING" id="1182545.A0A072P2E3"/>
<dbReference type="RefSeq" id="XP_013256849.1">
    <property type="nucleotide sequence ID" value="XM_013401395.1"/>
</dbReference>
<dbReference type="VEuPathDB" id="FungiDB:A1O9_09425"/>
<dbReference type="EMBL" id="AMGV01000010">
    <property type="protein sequence ID" value="KEF54259.1"/>
    <property type="molecule type" value="Genomic_DNA"/>
</dbReference>
<organism evidence="7 8">
    <name type="scientific">Exophiala aquamarina CBS 119918</name>
    <dbReference type="NCBI Taxonomy" id="1182545"/>
    <lineage>
        <taxon>Eukaryota</taxon>
        <taxon>Fungi</taxon>
        <taxon>Dikarya</taxon>
        <taxon>Ascomycota</taxon>
        <taxon>Pezizomycotina</taxon>
        <taxon>Eurotiomycetes</taxon>
        <taxon>Chaetothyriomycetidae</taxon>
        <taxon>Chaetothyriales</taxon>
        <taxon>Herpotrichiellaceae</taxon>
        <taxon>Exophiala</taxon>
    </lineage>
</organism>
<dbReference type="SUPFAM" id="SSF56327">
    <property type="entry name" value="LDH C-terminal domain-like"/>
    <property type="match status" value="1"/>
</dbReference>
<keyword evidence="8" id="KW-1185">Reference proteome</keyword>
<dbReference type="SUPFAM" id="SSF51735">
    <property type="entry name" value="NAD(P)-binding Rossmann-fold domains"/>
    <property type="match status" value="1"/>
</dbReference>
<dbReference type="GO" id="GO:0006089">
    <property type="term" value="P:lactate metabolic process"/>
    <property type="evidence" value="ECO:0007669"/>
    <property type="project" value="TreeGrafter"/>
</dbReference>
<dbReference type="InterPro" id="IPR015955">
    <property type="entry name" value="Lactate_DH/Glyco_Ohase_4_C"/>
</dbReference>
<evidence type="ECO:0000256" key="3">
    <source>
        <dbReference type="PIRSR" id="PIRSR000102-3"/>
    </source>
</evidence>
<accession>A0A072P2E3</accession>
<feature type="domain" description="Lactate/malate dehydrogenase C-terminal" evidence="6">
    <location>
        <begin position="151"/>
        <end position="317"/>
    </location>
</feature>
<dbReference type="OrthoDB" id="6270329at2759"/>
<feature type="binding site" evidence="3">
    <location>
        <position position="39"/>
    </location>
    <ligand>
        <name>NAD(+)</name>
        <dbReference type="ChEBI" id="CHEBI:57540"/>
    </ligand>
</feature>
<dbReference type="Gene3D" id="3.90.110.10">
    <property type="entry name" value="Lactate dehydrogenase/glycoside hydrolase, family 4, C-terminal"/>
    <property type="match status" value="1"/>
</dbReference>
<dbReference type="PIRSF" id="PIRSF000102">
    <property type="entry name" value="Lac_mal_DH"/>
    <property type="match status" value="1"/>
</dbReference>
<evidence type="ECO:0000256" key="4">
    <source>
        <dbReference type="RuleBase" id="RU003369"/>
    </source>
</evidence>
<dbReference type="AlphaFoldDB" id="A0A072P2E3"/>
<feature type="binding site" evidence="3">
    <location>
        <begin position="14"/>
        <end position="19"/>
    </location>
    <ligand>
        <name>NAD(+)</name>
        <dbReference type="ChEBI" id="CHEBI:57540"/>
    </ligand>
</feature>